<evidence type="ECO:0000256" key="5">
    <source>
        <dbReference type="PROSITE-ProRule" id="PRU00042"/>
    </source>
</evidence>
<dbReference type="OMA" id="APFIDIQ"/>
<dbReference type="InterPro" id="IPR013087">
    <property type="entry name" value="Znf_C2H2_type"/>
</dbReference>
<dbReference type="SUPFAM" id="SSF57667">
    <property type="entry name" value="beta-beta-alpha zinc fingers"/>
    <property type="match status" value="3"/>
</dbReference>
<sequence>MLYEHVQNLLHPEAIRCEVCSKTFKSQGGYIRHKEELHPEEEQLVFKCHRCPKSFPKQKLLKRHCSKRFARLAELKMHRKIHELTVEQTRKQCPVCNKWLKNLKYWRRHVQSHQEHGQYQCDRCDHVSVNLLALKRHAERKHNNTVKKYPYEVCGKEYSRPVTLKEHIANAHTGEPLYQCPYCEKKFFSNATMYAHKKKDHPEQWKKDRMRKYAPIEKEKEAEDDKSGEGTAS</sequence>
<proteinExistence type="predicted"/>
<dbReference type="GO" id="GO:0005634">
    <property type="term" value="C:nucleus"/>
    <property type="evidence" value="ECO:0007669"/>
    <property type="project" value="TreeGrafter"/>
</dbReference>
<dbReference type="Pfam" id="PF00096">
    <property type="entry name" value="zf-C2H2"/>
    <property type="match status" value="1"/>
</dbReference>
<feature type="domain" description="C2H2-type" evidence="7">
    <location>
        <begin position="178"/>
        <end position="206"/>
    </location>
</feature>
<reference evidence="8" key="2">
    <citation type="journal article" date="2007" name="Science">
        <title>Genome sequence of Aedes aegypti, a major arbovirus vector.</title>
        <authorList>
            <person name="Nene V."/>
            <person name="Wortman J.R."/>
            <person name="Lawson D."/>
            <person name="Haas B."/>
            <person name="Kodira C."/>
            <person name="Tu Z.J."/>
            <person name="Loftus B."/>
            <person name="Xi Z."/>
            <person name="Megy K."/>
            <person name="Grabherr M."/>
            <person name="Ren Q."/>
            <person name="Zdobnov E.M."/>
            <person name="Lobo N.F."/>
            <person name="Campbell K.S."/>
            <person name="Brown S.E."/>
            <person name="Bonaldo M.F."/>
            <person name="Zhu J."/>
            <person name="Sinkins S.P."/>
            <person name="Hogenkamp D.G."/>
            <person name="Amedeo P."/>
            <person name="Arensburger P."/>
            <person name="Atkinson P.W."/>
            <person name="Bidwell S."/>
            <person name="Biedler J."/>
            <person name="Birney E."/>
            <person name="Bruggner R.V."/>
            <person name="Costas J."/>
            <person name="Coy M.R."/>
            <person name="Crabtree J."/>
            <person name="Crawford M."/>
            <person name="Debruyn B."/>
            <person name="Decaprio D."/>
            <person name="Eiglmeier K."/>
            <person name="Eisenstadt E."/>
            <person name="El-Dorry H."/>
            <person name="Gelbart W.M."/>
            <person name="Gomes S.L."/>
            <person name="Hammond M."/>
            <person name="Hannick L.I."/>
            <person name="Hogan J.R."/>
            <person name="Holmes M.H."/>
            <person name="Jaffe D."/>
            <person name="Johnston J.S."/>
            <person name="Kennedy R.C."/>
            <person name="Koo H."/>
            <person name="Kravitz S."/>
            <person name="Kriventseva E.V."/>
            <person name="Kulp D."/>
            <person name="Labutti K."/>
            <person name="Lee E."/>
            <person name="Li S."/>
            <person name="Lovin D.D."/>
            <person name="Mao C."/>
            <person name="Mauceli E."/>
            <person name="Menck C.F."/>
            <person name="Miller J.R."/>
            <person name="Montgomery P."/>
            <person name="Mori A."/>
            <person name="Nascimento A.L."/>
            <person name="Naveira H.F."/>
            <person name="Nusbaum C."/>
            <person name="O'leary S."/>
            <person name="Orvis J."/>
            <person name="Pertea M."/>
            <person name="Quesneville H."/>
            <person name="Reidenbach K.R."/>
            <person name="Rogers Y.H."/>
            <person name="Roth C.W."/>
            <person name="Schneider J.R."/>
            <person name="Schatz M."/>
            <person name="Shumway M."/>
            <person name="Stanke M."/>
            <person name="Stinson E.O."/>
            <person name="Tubio J.M."/>
            <person name="Vanzee J.P."/>
            <person name="Verjovski-Almeida S."/>
            <person name="Werner D."/>
            <person name="White O."/>
            <person name="Wyder S."/>
            <person name="Zeng Q."/>
            <person name="Zhao Q."/>
            <person name="Zhao Y."/>
            <person name="Hill C.A."/>
            <person name="Raikhel A.S."/>
            <person name="Soares M.B."/>
            <person name="Knudson D.L."/>
            <person name="Lee N.H."/>
            <person name="Galagan J."/>
            <person name="Salzberg S.L."/>
            <person name="Paulsen I.T."/>
            <person name="Dimopoulos G."/>
            <person name="Collins F.H."/>
            <person name="Birren B."/>
            <person name="Fraser-Liggett C.M."/>
            <person name="Severson D.W."/>
        </authorList>
    </citation>
    <scope>NUCLEOTIDE SEQUENCE [LARGE SCALE GENOMIC DNA]</scope>
    <source>
        <strain evidence="8">Liverpool</strain>
    </source>
</reference>
<dbReference type="VEuPathDB" id="VectorBase:AAEL008524"/>
<keyword evidence="1" id="KW-0479">Metal-binding</keyword>
<reference evidence="8" key="1">
    <citation type="submission" date="2005-10" db="EMBL/GenBank/DDBJ databases">
        <authorList>
            <person name="Loftus B.J."/>
            <person name="Nene V.M."/>
            <person name="Hannick L.I."/>
            <person name="Bidwell S."/>
            <person name="Haas B."/>
            <person name="Amedeo P."/>
            <person name="Orvis J."/>
            <person name="Wortman J.R."/>
            <person name="White O.R."/>
            <person name="Salzberg S."/>
            <person name="Shumway M."/>
            <person name="Koo H."/>
            <person name="Zhao Y."/>
            <person name="Holmes M."/>
            <person name="Miller J."/>
            <person name="Schatz M."/>
            <person name="Pop M."/>
            <person name="Pai G."/>
            <person name="Utterback T."/>
            <person name="Rogers Y.-H."/>
            <person name="Kravitz S."/>
            <person name="Fraser C.M."/>
        </authorList>
    </citation>
    <scope>NUCLEOTIDE SEQUENCE</scope>
    <source>
        <strain evidence="8">Liverpool</strain>
    </source>
</reference>
<reference evidence="8" key="3">
    <citation type="submission" date="2012-09" db="EMBL/GenBank/DDBJ databases">
        <authorList>
            <consortium name="VectorBase"/>
        </authorList>
    </citation>
    <scope>NUCLEOTIDE SEQUENCE</scope>
    <source>
        <strain evidence="8">Liverpool</strain>
    </source>
</reference>
<dbReference type="InterPro" id="IPR050688">
    <property type="entry name" value="Zinc_finger/UBP_domain"/>
</dbReference>
<evidence type="ECO:0000313" key="8">
    <source>
        <dbReference type="EMBL" id="EAT33319.1"/>
    </source>
</evidence>
<evidence type="ECO:0000313" key="9">
    <source>
        <dbReference type="Proteomes" id="UP000682892"/>
    </source>
</evidence>
<dbReference type="Pfam" id="PF12874">
    <property type="entry name" value="zf-met"/>
    <property type="match status" value="2"/>
</dbReference>
<dbReference type="PANTHER" id="PTHR24403:SF111">
    <property type="entry name" value="ENHANCER OF VARIEGATION 3-9-RELATED"/>
    <property type="match status" value="1"/>
</dbReference>
<keyword evidence="3 5" id="KW-0863">Zinc-finger</keyword>
<feature type="compositionally biased region" description="Basic and acidic residues" evidence="6">
    <location>
        <begin position="214"/>
        <end position="233"/>
    </location>
</feature>
<dbReference type="PaxDb" id="7159-AAEL014404-PA"/>
<dbReference type="EMBL" id="CH478284">
    <property type="protein sequence ID" value="EAT33319.1"/>
    <property type="molecule type" value="Genomic_DNA"/>
</dbReference>
<evidence type="ECO:0000256" key="3">
    <source>
        <dbReference type="ARBA" id="ARBA00022771"/>
    </source>
</evidence>
<dbReference type="PhylomeDB" id="Q16GE6"/>
<accession>Q16GE6</accession>
<keyword evidence="2" id="KW-0677">Repeat</keyword>
<protein>
    <submittedName>
        <fullName evidence="8">AAEL014404-PA</fullName>
    </submittedName>
</protein>
<dbReference type="GO" id="GO:0045944">
    <property type="term" value="P:positive regulation of transcription by RNA polymerase II"/>
    <property type="evidence" value="ECO:0007669"/>
    <property type="project" value="TreeGrafter"/>
</dbReference>
<dbReference type="AlphaFoldDB" id="Q16GE6"/>
<dbReference type="SMART" id="SM00355">
    <property type="entry name" value="ZnF_C2H2"/>
    <property type="match status" value="6"/>
</dbReference>
<keyword evidence="4" id="KW-0862">Zinc</keyword>
<feature type="domain" description="C2H2-type" evidence="7">
    <location>
        <begin position="149"/>
        <end position="177"/>
    </location>
</feature>
<dbReference type="InterPro" id="IPR036236">
    <property type="entry name" value="Znf_C2H2_sf"/>
</dbReference>
<evidence type="ECO:0000256" key="2">
    <source>
        <dbReference type="ARBA" id="ARBA00022737"/>
    </source>
</evidence>
<evidence type="ECO:0000259" key="7">
    <source>
        <dbReference type="PROSITE" id="PS50157"/>
    </source>
</evidence>
<dbReference type="GO" id="GO:0008270">
    <property type="term" value="F:zinc ion binding"/>
    <property type="evidence" value="ECO:0007669"/>
    <property type="project" value="UniProtKB-KW"/>
</dbReference>
<feature type="domain" description="C2H2-type" evidence="7">
    <location>
        <begin position="15"/>
        <end position="43"/>
    </location>
</feature>
<evidence type="ECO:0000256" key="1">
    <source>
        <dbReference type="ARBA" id="ARBA00022723"/>
    </source>
</evidence>
<gene>
    <name evidence="8" type="ORF">AaeL_AAEL014404</name>
</gene>
<organism evidence="8 9">
    <name type="scientific">Aedes aegypti</name>
    <name type="common">Yellowfever mosquito</name>
    <name type="synonym">Culex aegypti</name>
    <dbReference type="NCBI Taxonomy" id="7159"/>
    <lineage>
        <taxon>Eukaryota</taxon>
        <taxon>Metazoa</taxon>
        <taxon>Ecdysozoa</taxon>
        <taxon>Arthropoda</taxon>
        <taxon>Hexapoda</taxon>
        <taxon>Insecta</taxon>
        <taxon>Pterygota</taxon>
        <taxon>Neoptera</taxon>
        <taxon>Endopterygota</taxon>
        <taxon>Diptera</taxon>
        <taxon>Nematocera</taxon>
        <taxon>Culicoidea</taxon>
        <taxon>Culicidae</taxon>
        <taxon>Culicinae</taxon>
        <taxon>Aedini</taxon>
        <taxon>Aedes</taxon>
        <taxon>Stegomyia</taxon>
    </lineage>
</organism>
<name>Q16GE6_AEDAE</name>
<dbReference type="HOGENOM" id="CLU_002678_2_1_1"/>
<evidence type="ECO:0000256" key="4">
    <source>
        <dbReference type="ARBA" id="ARBA00022833"/>
    </source>
</evidence>
<dbReference type="Gene3D" id="3.30.160.60">
    <property type="entry name" value="Classic Zinc Finger"/>
    <property type="match status" value="4"/>
</dbReference>
<dbReference type="PANTHER" id="PTHR24403">
    <property type="entry name" value="ZINC FINGER PROTEIN"/>
    <property type="match status" value="1"/>
</dbReference>
<dbReference type="PROSITE" id="PS50157">
    <property type="entry name" value="ZINC_FINGER_C2H2_2"/>
    <property type="match status" value="4"/>
</dbReference>
<feature type="region of interest" description="Disordered" evidence="6">
    <location>
        <begin position="197"/>
        <end position="233"/>
    </location>
</feature>
<evidence type="ECO:0000256" key="6">
    <source>
        <dbReference type="SAM" id="MobiDB-lite"/>
    </source>
</evidence>
<dbReference type="PROSITE" id="PS00028">
    <property type="entry name" value="ZINC_FINGER_C2H2_1"/>
    <property type="match status" value="3"/>
</dbReference>
<feature type="domain" description="C2H2-type" evidence="7">
    <location>
        <begin position="46"/>
        <end position="64"/>
    </location>
</feature>
<dbReference type="Proteomes" id="UP000682892">
    <property type="component" value="Unassembled WGS sequence"/>
</dbReference>
<dbReference type="Pfam" id="PF13894">
    <property type="entry name" value="zf-C2H2_4"/>
    <property type="match status" value="1"/>
</dbReference>
<dbReference type="eggNOG" id="KOG1721">
    <property type="taxonomic scope" value="Eukaryota"/>
</dbReference>